<dbReference type="Pfam" id="PF10050">
    <property type="entry name" value="DUF2284"/>
    <property type="match status" value="1"/>
</dbReference>
<proteinExistence type="predicted"/>
<gene>
    <name evidence="1" type="ORF">A4V02_03690</name>
</gene>
<dbReference type="AlphaFoldDB" id="A0A1B1SD30"/>
<dbReference type="InterPro" id="IPR019271">
    <property type="entry name" value="DUF2284_metal-binding"/>
</dbReference>
<dbReference type="KEGG" id="pary:A4V02_03690"/>
<sequence>MKFTYQVQDFTVTVSTEEYIRRYSNSECFIKYCKECRNYGKVWVCPPFSHDTMAELRQYANLFLVATKIIPDEKKIPFSEVNRFFRPERLRIEKKLRDMEITYRGKAFAYAGSCLYCPEGTCSRLDNQPCRHPELVRPSLESYGFDLGKTASELFGFPLLWSNDGYLPEYLTLICGLFHNAENICKNKLKI</sequence>
<protein>
    <submittedName>
        <fullName evidence="1">Metal-binding protein</fullName>
    </submittedName>
</protein>
<reference evidence="2" key="1">
    <citation type="submission" date="2016-04" db="EMBL/GenBank/DDBJ databases">
        <title>Complete Genome Sequences of Twelve Strains of a Stable Defined Moderately Diverse Mouse Microbiota 2 (sDMDMm2).</title>
        <authorList>
            <person name="Uchimura Y."/>
            <person name="Wyss M."/>
            <person name="Brugiroux S."/>
            <person name="Limenitakis J.P."/>
            <person name="Stecher B."/>
            <person name="McCoy K.D."/>
            <person name="Macpherson A.J."/>
        </authorList>
    </citation>
    <scope>NUCLEOTIDE SEQUENCE [LARGE SCALE GENOMIC DNA]</scope>
    <source>
        <strain evidence="2">YL27</strain>
    </source>
</reference>
<evidence type="ECO:0000313" key="1">
    <source>
        <dbReference type="EMBL" id="ANU64738.1"/>
    </source>
</evidence>
<dbReference type="EMBL" id="CP015402">
    <property type="protein sequence ID" value="ANU64738.1"/>
    <property type="molecule type" value="Genomic_DNA"/>
</dbReference>
<dbReference type="Proteomes" id="UP000186351">
    <property type="component" value="Chromosome"/>
</dbReference>
<dbReference type="GeneID" id="65535948"/>
<dbReference type="OrthoDB" id="5420534at2"/>
<name>A0A1B1SD30_9BACT</name>
<accession>A0A1B1SD30</accession>
<dbReference type="RefSeq" id="WP_068962011.1">
    <property type="nucleotide sequence ID" value="NZ_CAJTCT010000052.1"/>
</dbReference>
<organism evidence="1 2">
    <name type="scientific">Muribaculum intestinale</name>
    <dbReference type="NCBI Taxonomy" id="1796646"/>
    <lineage>
        <taxon>Bacteria</taxon>
        <taxon>Pseudomonadati</taxon>
        <taxon>Bacteroidota</taxon>
        <taxon>Bacteroidia</taxon>
        <taxon>Bacteroidales</taxon>
        <taxon>Muribaculaceae</taxon>
        <taxon>Muribaculum</taxon>
    </lineage>
</organism>
<keyword evidence="2" id="KW-1185">Reference proteome</keyword>
<accession>A0A1Z2XKK5</accession>
<evidence type="ECO:0000313" key="2">
    <source>
        <dbReference type="Proteomes" id="UP000186351"/>
    </source>
</evidence>
<dbReference type="STRING" id="1796646.A4V02_03690"/>